<evidence type="ECO:0000313" key="1">
    <source>
        <dbReference type="EMBL" id="PJE77492.1"/>
    </source>
</evidence>
<gene>
    <name evidence="1" type="ORF">CI610_03582</name>
</gene>
<accession>A0A2H9T2N5</accession>
<comment type="caution">
    <text evidence="1">The sequence shown here is derived from an EMBL/GenBank/DDBJ whole genome shotgun (WGS) entry which is preliminary data.</text>
</comment>
<protein>
    <submittedName>
        <fullName evidence="1">Uncharacterized protein</fullName>
    </submittedName>
</protein>
<dbReference type="EMBL" id="NSIT01000554">
    <property type="protein sequence ID" value="PJE77492.1"/>
    <property type="molecule type" value="Genomic_DNA"/>
</dbReference>
<dbReference type="AlphaFoldDB" id="A0A2H9T2N5"/>
<organism evidence="1">
    <name type="scientific">invertebrate metagenome</name>
    <dbReference type="NCBI Taxonomy" id="1711999"/>
    <lineage>
        <taxon>unclassified sequences</taxon>
        <taxon>metagenomes</taxon>
        <taxon>organismal metagenomes</taxon>
    </lineage>
</organism>
<proteinExistence type="predicted"/>
<sequence>MELVNYWLEFTFIARSKVERVEDFKTFITDRV</sequence>
<name>A0A2H9T2N5_9ZZZZ</name>
<reference evidence="1" key="1">
    <citation type="journal article" date="2017" name="Appl. Environ. Microbiol.">
        <title>Molecular characterization of an Endozoicomonas-like organism causing infection in king scallop Pecten maximus L.</title>
        <authorList>
            <person name="Cano I."/>
            <person name="van Aerle R."/>
            <person name="Ross S."/>
            <person name="Verner-Jeffreys D.W."/>
            <person name="Paley R.K."/>
            <person name="Rimmer G."/>
            <person name="Ryder D."/>
            <person name="Hooper P."/>
            <person name="Stone D."/>
            <person name="Feist S.W."/>
        </authorList>
    </citation>
    <scope>NUCLEOTIDE SEQUENCE</scope>
</reference>